<gene>
    <name evidence="3" type="ORF">WKW82_09280</name>
</gene>
<feature type="transmembrane region" description="Helical" evidence="2">
    <location>
        <begin position="74"/>
        <end position="97"/>
    </location>
</feature>
<evidence type="ECO:0000256" key="2">
    <source>
        <dbReference type="SAM" id="Phobius"/>
    </source>
</evidence>
<feature type="compositionally biased region" description="Low complexity" evidence="1">
    <location>
        <begin position="179"/>
        <end position="190"/>
    </location>
</feature>
<keyword evidence="2" id="KW-1133">Transmembrane helix</keyword>
<sequence>MTTACGICGKLNRKNARFCVGCAARLGIEPVGHSIPGPAFADSRRDASFDATRTGHSRSMPLRASAPAREPAMFWLRAGIAGLVLLIGFVGWCMYVLTSHKAVAPLQAGTNASVPAVQAESPSDPAATAVAPVTPAPLAPSTLAGSAAPASSNRAPTAAPLAPIAKPYAATGTEADASIAATPSSAANSAPIRSTATPGATPRNYARERNRRQESPDTETSSLPSNYSWVEPARQPANTLNPGYVDAGPPVVPGPGPRYASSIPSPVGVSPNYESTAPMRGPDAGPPIVPGPGPRYDFSSPGAIPR</sequence>
<proteinExistence type="predicted"/>
<evidence type="ECO:0008006" key="5">
    <source>
        <dbReference type="Google" id="ProtNLM"/>
    </source>
</evidence>
<reference evidence="3 4" key="1">
    <citation type="submission" date="2024-03" db="EMBL/GenBank/DDBJ databases">
        <title>Novel species of the genus Variovorax.</title>
        <authorList>
            <person name="Liu Q."/>
            <person name="Xin Y.-H."/>
        </authorList>
    </citation>
    <scope>NUCLEOTIDE SEQUENCE [LARGE SCALE GENOMIC DNA]</scope>
    <source>
        <strain evidence="3 4">KACC 18900</strain>
    </source>
</reference>
<dbReference type="Proteomes" id="UP001385892">
    <property type="component" value="Unassembled WGS sequence"/>
</dbReference>
<evidence type="ECO:0000313" key="4">
    <source>
        <dbReference type="Proteomes" id="UP001385892"/>
    </source>
</evidence>
<evidence type="ECO:0000256" key="1">
    <source>
        <dbReference type="SAM" id="MobiDB-lite"/>
    </source>
</evidence>
<comment type="caution">
    <text evidence="3">The sequence shown here is derived from an EMBL/GenBank/DDBJ whole genome shotgun (WGS) entry which is preliminary data.</text>
</comment>
<feature type="compositionally biased region" description="Basic and acidic residues" evidence="1">
    <location>
        <begin position="205"/>
        <end position="215"/>
    </location>
</feature>
<feature type="compositionally biased region" description="Polar residues" evidence="1">
    <location>
        <begin position="218"/>
        <end position="228"/>
    </location>
</feature>
<keyword evidence="2" id="KW-0472">Membrane</keyword>
<organism evidence="3 4">
    <name type="scientific">Variovorax rhizosphaerae</name>
    <dbReference type="NCBI Taxonomy" id="1836200"/>
    <lineage>
        <taxon>Bacteria</taxon>
        <taxon>Pseudomonadati</taxon>
        <taxon>Pseudomonadota</taxon>
        <taxon>Betaproteobacteria</taxon>
        <taxon>Burkholderiales</taxon>
        <taxon>Comamonadaceae</taxon>
        <taxon>Variovorax</taxon>
    </lineage>
</organism>
<feature type="region of interest" description="Disordered" evidence="1">
    <location>
        <begin position="179"/>
        <end position="306"/>
    </location>
</feature>
<dbReference type="EMBL" id="JBBKZT010000004">
    <property type="protein sequence ID" value="MEJ8846839.1"/>
    <property type="molecule type" value="Genomic_DNA"/>
</dbReference>
<protein>
    <recommendedName>
        <fullName evidence="5">Zinc ribbon domain-containing protein</fullName>
    </recommendedName>
</protein>
<keyword evidence="2" id="KW-0812">Transmembrane</keyword>
<keyword evidence="4" id="KW-1185">Reference proteome</keyword>
<accession>A0ABU8WHN7</accession>
<evidence type="ECO:0000313" key="3">
    <source>
        <dbReference type="EMBL" id="MEJ8846839.1"/>
    </source>
</evidence>
<name>A0ABU8WHN7_9BURK</name>
<dbReference type="RefSeq" id="WP_340341995.1">
    <property type="nucleotide sequence ID" value="NZ_JBBKZT010000004.1"/>
</dbReference>
<feature type="compositionally biased region" description="Pro residues" evidence="1">
    <location>
        <begin position="284"/>
        <end position="293"/>
    </location>
</feature>